<keyword evidence="1" id="KW-1133">Transmembrane helix</keyword>
<dbReference type="RefSeq" id="WP_069411453.1">
    <property type="nucleotide sequence ID" value="NZ_JAWZHF010000251.1"/>
</dbReference>
<proteinExistence type="predicted"/>
<accession>A0A1E3UIX6</accession>
<feature type="transmembrane region" description="Helical" evidence="1">
    <location>
        <begin position="18"/>
        <end position="38"/>
    </location>
</feature>
<dbReference type="EMBL" id="MEHA01000011">
    <property type="protein sequence ID" value="ODR50315.1"/>
    <property type="molecule type" value="Genomic_DNA"/>
</dbReference>
<organism evidence="2 4">
    <name type="scientific">Eisenbergiella tayi</name>
    <dbReference type="NCBI Taxonomy" id="1432052"/>
    <lineage>
        <taxon>Bacteria</taxon>
        <taxon>Bacillati</taxon>
        <taxon>Bacillota</taxon>
        <taxon>Clostridia</taxon>
        <taxon>Lachnospirales</taxon>
        <taxon>Lachnospiraceae</taxon>
        <taxon>Eisenbergiella</taxon>
    </lineage>
</organism>
<evidence type="ECO:0000256" key="1">
    <source>
        <dbReference type="SAM" id="Phobius"/>
    </source>
</evidence>
<evidence type="ECO:0000313" key="5">
    <source>
        <dbReference type="Proteomes" id="UP000094869"/>
    </source>
</evidence>
<dbReference type="Proteomes" id="UP000094271">
    <property type="component" value="Unassembled WGS sequence"/>
</dbReference>
<keyword evidence="1" id="KW-0472">Membrane</keyword>
<reference evidence="2 4" key="2">
    <citation type="submission" date="2016-08" db="EMBL/GenBank/DDBJ databases">
        <authorList>
            <person name="Seilhamer J.J."/>
        </authorList>
    </citation>
    <scope>NUCLEOTIDE SEQUENCE [LARGE SCALE GENOMIC DNA]</scope>
    <source>
        <strain evidence="2 4">NML150140-1</strain>
    </source>
</reference>
<sequence length="105" mass="12355">MVLEFFGESYWGVSGDKAAVLAVFWYGGGVGLIVSYFWRSGFDFLNWVFLIICRRMWGKLFNFFWSIDRGEVWGYTVIIVHAQYDRVEVRGTEYYYCEFCGGAYL</sequence>
<keyword evidence="5" id="KW-1185">Reference proteome</keyword>
<dbReference type="Proteomes" id="UP000094869">
    <property type="component" value="Unassembled WGS sequence"/>
</dbReference>
<reference evidence="3 5" key="1">
    <citation type="submission" date="2016-08" db="EMBL/GenBank/DDBJ databases">
        <title>Characterization of Isolates of Eisenbergiella tayi Derived from Blood Cultures, Using Whole Genome Sequencing.</title>
        <authorList>
            <person name="Bernier A.-M."/>
            <person name="Burdz T."/>
            <person name="Wiebe D."/>
            <person name="Bernard K."/>
        </authorList>
    </citation>
    <scope>NUCLEOTIDE SEQUENCE [LARGE SCALE GENOMIC DNA]</scope>
    <source>
        <strain evidence="3 5">NML120146</strain>
    </source>
</reference>
<name>A0A1E3UIX6_9FIRM</name>
<dbReference type="EMBL" id="MEHD01000022">
    <property type="protein sequence ID" value="ODR57009.1"/>
    <property type="molecule type" value="Genomic_DNA"/>
</dbReference>
<evidence type="ECO:0000313" key="4">
    <source>
        <dbReference type="Proteomes" id="UP000094271"/>
    </source>
</evidence>
<protein>
    <submittedName>
        <fullName evidence="2">Uncharacterized protein</fullName>
    </submittedName>
</protein>
<evidence type="ECO:0000313" key="3">
    <source>
        <dbReference type="EMBL" id="ODR57009.1"/>
    </source>
</evidence>
<keyword evidence="1" id="KW-0812">Transmembrane</keyword>
<dbReference type="AlphaFoldDB" id="A0A1E3UIX6"/>
<comment type="caution">
    <text evidence="2">The sequence shown here is derived from an EMBL/GenBank/DDBJ whole genome shotgun (WGS) entry which is preliminary data.</text>
</comment>
<gene>
    <name evidence="2" type="ORF">BEI59_15760</name>
    <name evidence="3" type="ORF">BEI63_12600</name>
</gene>
<evidence type="ECO:0000313" key="2">
    <source>
        <dbReference type="EMBL" id="ODR50315.1"/>
    </source>
</evidence>